<dbReference type="InterPro" id="IPR001623">
    <property type="entry name" value="DnaJ_domain"/>
</dbReference>
<dbReference type="InterPro" id="IPR009073">
    <property type="entry name" value="HscB_oligo_C"/>
</dbReference>
<dbReference type="InterPro" id="IPR036386">
    <property type="entry name" value="HscB_C_sf"/>
</dbReference>
<dbReference type="Gene3D" id="1.20.1280.20">
    <property type="entry name" value="HscB, C-terminal domain"/>
    <property type="match status" value="1"/>
</dbReference>
<keyword evidence="2" id="KW-0143">Chaperone</keyword>
<dbReference type="SUPFAM" id="SSF47144">
    <property type="entry name" value="HSC20 (HSCB), C-terminal oligomerisation domain"/>
    <property type="match status" value="1"/>
</dbReference>
<dbReference type="SMART" id="SM00271">
    <property type="entry name" value="DnaJ"/>
    <property type="match status" value="1"/>
</dbReference>
<dbReference type="GO" id="GO:0005739">
    <property type="term" value="C:mitochondrion"/>
    <property type="evidence" value="ECO:0007669"/>
    <property type="project" value="TreeGrafter"/>
</dbReference>
<dbReference type="PROSITE" id="PS50076">
    <property type="entry name" value="DNAJ_2"/>
    <property type="match status" value="1"/>
</dbReference>
<evidence type="ECO:0000256" key="2">
    <source>
        <dbReference type="ARBA" id="ARBA00023186"/>
    </source>
</evidence>
<dbReference type="AlphaFoldDB" id="A0A0H5QH45"/>
<dbReference type="NCBIfam" id="TIGR00714">
    <property type="entry name" value="hscB"/>
    <property type="match status" value="1"/>
</dbReference>
<reference evidence="4" key="1">
    <citation type="submission" date="2015-04" db="EMBL/GenBank/DDBJ databases">
        <title>The genome sequence of the plant pathogenic Rhizarian Plasmodiophora brassicae reveals insights in its biotrophic life cycle and the origin of chitin synthesis.</title>
        <authorList>
            <person name="Schwelm A."/>
            <person name="Fogelqvist J."/>
            <person name="Knaust A."/>
            <person name="Julke S."/>
            <person name="Lilja T."/>
            <person name="Dhandapani V."/>
            <person name="Bonilla-Rosso G."/>
            <person name="Karlsson M."/>
            <person name="Shevchenko A."/>
            <person name="Choi S.R."/>
            <person name="Kim H.G."/>
            <person name="Park J.Y."/>
            <person name="Lim Y.P."/>
            <person name="Ludwig-Muller J."/>
            <person name="Dixelius C."/>
        </authorList>
    </citation>
    <scope>NUCLEOTIDE SEQUENCE</scope>
    <source>
        <tissue evidence="4">Potato root galls</tissue>
    </source>
</reference>
<evidence type="ECO:0000256" key="1">
    <source>
        <dbReference type="ARBA" id="ARBA00010476"/>
    </source>
</evidence>
<feature type="domain" description="J" evidence="3">
    <location>
        <begin position="73"/>
        <end position="147"/>
    </location>
</feature>
<dbReference type="GO" id="GO:0051087">
    <property type="term" value="F:protein-folding chaperone binding"/>
    <property type="evidence" value="ECO:0007669"/>
    <property type="project" value="InterPro"/>
</dbReference>
<dbReference type="InterPro" id="IPR036869">
    <property type="entry name" value="J_dom_sf"/>
</dbReference>
<dbReference type="SUPFAM" id="SSF46565">
    <property type="entry name" value="Chaperone J-domain"/>
    <property type="match status" value="1"/>
</dbReference>
<evidence type="ECO:0000313" key="4">
    <source>
        <dbReference type="EMBL" id="CRZ01300.1"/>
    </source>
</evidence>
<dbReference type="Gene3D" id="1.10.287.110">
    <property type="entry name" value="DnaJ domain"/>
    <property type="match status" value="1"/>
</dbReference>
<dbReference type="PANTHER" id="PTHR14021">
    <property type="entry name" value="IRON-SULFUR CLUSTER CO-CHAPERONE PROTEIN HSCB"/>
    <property type="match status" value="1"/>
</dbReference>
<organism evidence="4">
    <name type="scientific">Spongospora subterranea</name>
    <dbReference type="NCBI Taxonomy" id="70186"/>
    <lineage>
        <taxon>Eukaryota</taxon>
        <taxon>Sar</taxon>
        <taxon>Rhizaria</taxon>
        <taxon>Endomyxa</taxon>
        <taxon>Phytomyxea</taxon>
        <taxon>Plasmodiophorida</taxon>
        <taxon>Plasmodiophoridae</taxon>
        <taxon>Spongospora</taxon>
    </lineage>
</organism>
<evidence type="ECO:0000259" key="3">
    <source>
        <dbReference type="PROSITE" id="PS50076"/>
    </source>
</evidence>
<comment type="similarity">
    <text evidence="1">Belongs to the HscB family.</text>
</comment>
<dbReference type="GO" id="GO:0001671">
    <property type="term" value="F:ATPase activator activity"/>
    <property type="evidence" value="ECO:0007669"/>
    <property type="project" value="InterPro"/>
</dbReference>
<dbReference type="EMBL" id="HACM01000858">
    <property type="protein sequence ID" value="CRZ01300.1"/>
    <property type="molecule type" value="Transcribed_RNA"/>
</dbReference>
<proteinExistence type="inferred from homology"/>
<dbReference type="PANTHER" id="PTHR14021:SF15">
    <property type="entry name" value="IRON-SULFUR CLUSTER CO-CHAPERONE PROTEIN HSCB"/>
    <property type="match status" value="1"/>
</dbReference>
<name>A0A0H5QH45_9EUKA</name>
<sequence length="234" mass="26849">MSLRRLALCGRGWSNRSAIRLPAPSNWHPYSLMTARDQREYSQSCWKCDHRLRCPVAFCPDCETIQPPKQLGSAFQLLGLPESYELSPELISCRFKAVAKRIHPDQYENKSEEERSISVQYSSELNNAYKTLKDPILRAKALLAIRGVTIEDSEQVKDLEFLEEIIDLREKIQTKDDAIVAKVRAVIVNELLENQKEFLSAMSVNDLEEAKQAVIKLIYRGRILNAICEQEPVR</sequence>
<protein>
    <recommendedName>
        <fullName evidence="3">J domain-containing protein</fullName>
    </recommendedName>
</protein>
<dbReference type="InterPro" id="IPR004640">
    <property type="entry name" value="HscB"/>
</dbReference>
<dbReference type="GO" id="GO:0051259">
    <property type="term" value="P:protein complex oligomerization"/>
    <property type="evidence" value="ECO:0007669"/>
    <property type="project" value="InterPro"/>
</dbReference>
<dbReference type="CDD" id="cd06257">
    <property type="entry name" value="DnaJ"/>
    <property type="match status" value="1"/>
</dbReference>
<accession>A0A0H5QH45</accession>
<dbReference type="Pfam" id="PF07743">
    <property type="entry name" value="HSCB_C"/>
    <property type="match status" value="1"/>
</dbReference>
<dbReference type="GO" id="GO:0044571">
    <property type="term" value="P:[2Fe-2S] cluster assembly"/>
    <property type="evidence" value="ECO:0007669"/>
    <property type="project" value="InterPro"/>
</dbReference>